<dbReference type="Pfam" id="PF03080">
    <property type="entry name" value="Neprosin"/>
    <property type="match status" value="1"/>
</dbReference>
<evidence type="ECO:0000313" key="3">
    <source>
        <dbReference type="Proteomes" id="UP001443914"/>
    </source>
</evidence>
<dbReference type="PANTHER" id="PTHR31589">
    <property type="entry name" value="PROTEIN, PUTATIVE (DUF239)-RELATED-RELATED"/>
    <property type="match status" value="1"/>
</dbReference>
<keyword evidence="3" id="KW-1185">Reference proteome</keyword>
<comment type="caution">
    <text evidence="2">The sequence shown here is derived from an EMBL/GenBank/DDBJ whole genome shotgun (WGS) entry which is preliminary data.</text>
</comment>
<dbReference type="EMBL" id="JBDFQZ010000013">
    <property type="protein sequence ID" value="KAK9670028.1"/>
    <property type="molecule type" value="Genomic_DNA"/>
</dbReference>
<dbReference type="PROSITE" id="PS52045">
    <property type="entry name" value="NEPROSIN_PEP_CD"/>
    <property type="match status" value="1"/>
</dbReference>
<protein>
    <recommendedName>
        <fullName evidence="1">Neprosin PEP catalytic domain-containing protein</fullName>
    </recommendedName>
</protein>
<dbReference type="InterPro" id="IPR004314">
    <property type="entry name" value="Neprosin"/>
</dbReference>
<dbReference type="InterPro" id="IPR053168">
    <property type="entry name" value="Glutamic_endopeptidase"/>
</dbReference>
<feature type="non-terminal residue" evidence="2">
    <location>
        <position position="235"/>
    </location>
</feature>
<gene>
    <name evidence="2" type="ORF">RND81_13G171600</name>
</gene>
<name>A0AAW1H0Z6_SAPOF</name>
<evidence type="ECO:0000259" key="1">
    <source>
        <dbReference type="PROSITE" id="PS52045"/>
    </source>
</evidence>
<feature type="domain" description="Neprosin PEP catalytic" evidence="1">
    <location>
        <begin position="1"/>
        <end position="235"/>
    </location>
</feature>
<dbReference type="AlphaFoldDB" id="A0AAW1H0Z6"/>
<proteinExistence type="predicted"/>
<dbReference type="Proteomes" id="UP001443914">
    <property type="component" value="Unassembled WGS sequence"/>
</dbReference>
<reference evidence="2" key="1">
    <citation type="submission" date="2024-03" db="EMBL/GenBank/DDBJ databases">
        <title>WGS assembly of Saponaria officinalis var. Norfolk2.</title>
        <authorList>
            <person name="Jenkins J."/>
            <person name="Shu S."/>
            <person name="Grimwood J."/>
            <person name="Barry K."/>
            <person name="Goodstein D."/>
            <person name="Schmutz J."/>
            <person name="Leebens-Mack J."/>
            <person name="Osbourn A."/>
        </authorList>
    </citation>
    <scope>NUCLEOTIDE SEQUENCE [LARGE SCALE GENOMIC DNA]</scope>
    <source>
        <strain evidence="2">JIC</strain>
    </source>
</reference>
<sequence length="235" mass="26427">MMRTKANNAKKFMGTRAKISIHKPRVQNNQWSSGRMKLTNGGDSIEAGWMVNPEVFKDNEPHLYAKYAVGGKGCINTECPGYVEVIKESPLGNILHHSIIGRTRWLLDLTIEKHQDDGNWWLSFVDGNGTIIPIGYWPKTLFSTMVEAASQIEWGGEINNPGASKHQPEMGSGKKATYNTEISAYISRVKVVNENFQVVEPHDIEKEADCKHYYTTFDRGYPGHGLGRLFYYGGT</sequence>
<accession>A0AAW1H0Z6</accession>
<evidence type="ECO:0000313" key="2">
    <source>
        <dbReference type="EMBL" id="KAK9670028.1"/>
    </source>
</evidence>
<organism evidence="2 3">
    <name type="scientific">Saponaria officinalis</name>
    <name type="common">Common soapwort</name>
    <name type="synonym">Lychnis saponaria</name>
    <dbReference type="NCBI Taxonomy" id="3572"/>
    <lineage>
        <taxon>Eukaryota</taxon>
        <taxon>Viridiplantae</taxon>
        <taxon>Streptophyta</taxon>
        <taxon>Embryophyta</taxon>
        <taxon>Tracheophyta</taxon>
        <taxon>Spermatophyta</taxon>
        <taxon>Magnoliopsida</taxon>
        <taxon>eudicotyledons</taxon>
        <taxon>Gunneridae</taxon>
        <taxon>Pentapetalae</taxon>
        <taxon>Caryophyllales</taxon>
        <taxon>Caryophyllaceae</taxon>
        <taxon>Caryophylleae</taxon>
        <taxon>Saponaria</taxon>
    </lineage>
</organism>
<dbReference type="PANTHER" id="PTHR31589:SF223">
    <property type="entry name" value="PROTEIN, PUTATIVE (DUF239)-RELATED"/>
    <property type="match status" value="1"/>
</dbReference>